<keyword evidence="4" id="KW-1185">Reference proteome</keyword>
<accession>A0ABW6KL34</accession>
<dbReference type="EMBL" id="JBIACK010000021">
    <property type="protein sequence ID" value="MFE8703940.1"/>
    <property type="molecule type" value="Genomic_DNA"/>
</dbReference>
<evidence type="ECO:0000313" key="4">
    <source>
        <dbReference type="Proteomes" id="UP001601059"/>
    </source>
</evidence>
<comment type="caution">
    <text evidence="3">The sequence shown here is derived from an EMBL/GenBank/DDBJ whole genome shotgun (WGS) entry which is preliminary data.</text>
</comment>
<gene>
    <name evidence="3" type="ORF">ACFYKX_25540</name>
</gene>
<dbReference type="InterPro" id="IPR001668">
    <property type="entry name" value="Mob_Pre"/>
</dbReference>
<feature type="region of interest" description="Disordered" evidence="2">
    <location>
        <begin position="218"/>
        <end position="246"/>
    </location>
</feature>
<dbReference type="Pfam" id="PF01076">
    <property type="entry name" value="Mob_Pre"/>
    <property type="match status" value="1"/>
</dbReference>
<dbReference type="Gene3D" id="3.30.930.30">
    <property type="match status" value="1"/>
</dbReference>
<name>A0ABW6KL34_9BACI</name>
<organism evidence="3 4">
    <name type="scientific">Cytobacillus spartinae</name>
    <dbReference type="NCBI Taxonomy" id="3299023"/>
    <lineage>
        <taxon>Bacteria</taxon>
        <taxon>Bacillati</taxon>
        <taxon>Bacillota</taxon>
        <taxon>Bacilli</taxon>
        <taxon>Bacillales</taxon>
        <taxon>Bacillaceae</taxon>
        <taxon>Cytobacillus</taxon>
    </lineage>
</organism>
<evidence type="ECO:0000313" key="3">
    <source>
        <dbReference type="EMBL" id="MFE8703940.1"/>
    </source>
</evidence>
<comment type="similarity">
    <text evidence="1">Belongs to the plasmid mobilization pre family.</text>
</comment>
<feature type="compositionally biased region" description="Basic and acidic residues" evidence="2">
    <location>
        <begin position="237"/>
        <end position="246"/>
    </location>
</feature>
<evidence type="ECO:0000256" key="2">
    <source>
        <dbReference type="SAM" id="MobiDB-lite"/>
    </source>
</evidence>
<dbReference type="RefSeq" id="WP_389364887.1">
    <property type="nucleotide sequence ID" value="NZ_JBIACK010000021.1"/>
</dbReference>
<sequence length="246" mass="29097">MATKPINQSFIGRAFVKVSYSRDEGMHQPETNADGSKNPKASRRVLSHLEYIGFRSRELDHDTDTYGIFNKREDHASIKEFYDLITNDKALRHSNTVKMHKLVIGFQREWFERYGVNYKDLVRHLMERLEERKGMQLDWVAAEHLKEKSPHSHVAIKSTGNDENGDTKRLKITKEDIQWIQKEIDRYTGREQYLSRDKELGRDDLVVDLIKEISKEVEKQVREGERNNQQAKAKAQRVREKEDRER</sequence>
<reference evidence="3 4" key="1">
    <citation type="submission" date="2024-08" db="EMBL/GenBank/DDBJ databases">
        <title>Two novel Cytobacillus novel species.</title>
        <authorList>
            <person name="Liu G."/>
        </authorList>
    </citation>
    <scope>NUCLEOTIDE SEQUENCE [LARGE SCALE GENOMIC DNA]</scope>
    <source>
        <strain evidence="3 4">FJAT-54145</strain>
    </source>
</reference>
<protein>
    <submittedName>
        <fullName evidence="3">Plasmid recombination protein</fullName>
    </submittedName>
</protein>
<dbReference type="Proteomes" id="UP001601059">
    <property type="component" value="Unassembled WGS sequence"/>
</dbReference>
<proteinExistence type="inferred from homology"/>
<evidence type="ECO:0000256" key="1">
    <source>
        <dbReference type="ARBA" id="ARBA00010657"/>
    </source>
</evidence>